<feature type="domain" description="HECT" evidence="7">
    <location>
        <begin position="218"/>
        <end position="284"/>
    </location>
</feature>
<evidence type="ECO:0000256" key="4">
    <source>
        <dbReference type="ARBA" id="ARBA00022679"/>
    </source>
</evidence>
<evidence type="ECO:0000313" key="8">
    <source>
        <dbReference type="EMBL" id="KAG5594425.1"/>
    </source>
</evidence>
<comment type="catalytic activity">
    <reaction evidence="1">
        <text>S-ubiquitinyl-[E2 ubiquitin-conjugating enzyme]-L-cysteine + [acceptor protein]-L-lysine = [E2 ubiquitin-conjugating enzyme]-L-cysteine + N(6)-ubiquitinyl-[acceptor protein]-L-lysine.</text>
        <dbReference type="EC" id="2.3.2.26"/>
    </reaction>
</comment>
<dbReference type="Proteomes" id="UP000824120">
    <property type="component" value="Chromosome 7"/>
</dbReference>
<evidence type="ECO:0000256" key="3">
    <source>
        <dbReference type="ARBA" id="ARBA00012485"/>
    </source>
</evidence>
<keyword evidence="9" id="KW-1185">Reference proteome</keyword>
<evidence type="ECO:0000256" key="5">
    <source>
        <dbReference type="ARBA" id="ARBA00022786"/>
    </source>
</evidence>
<dbReference type="SUPFAM" id="SSF56204">
    <property type="entry name" value="Hect, E3 ligase catalytic domain"/>
    <property type="match status" value="1"/>
</dbReference>
<dbReference type="OrthoDB" id="8068875at2759"/>
<proteinExistence type="predicted"/>
<dbReference type="InterPro" id="IPR000569">
    <property type="entry name" value="HECT_dom"/>
</dbReference>
<evidence type="ECO:0000259" key="7">
    <source>
        <dbReference type="PROSITE" id="PS50237"/>
    </source>
</evidence>
<dbReference type="GO" id="GO:0005737">
    <property type="term" value="C:cytoplasm"/>
    <property type="evidence" value="ECO:0007669"/>
    <property type="project" value="TreeGrafter"/>
</dbReference>
<evidence type="ECO:0000256" key="2">
    <source>
        <dbReference type="ARBA" id="ARBA00004906"/>
    </source>
</evidence>
<dbReference type="Gene3D" id="3.90.1750.10">
    <property type="entry name" value="Hect, E3 ligase catalytic domains"/>
    <property type="match status" value="1"/>
</dbReference>
<dbReference type="EMBL" id="JACXVP010000007">
    <property type="protein sequence ID" value="KAG5594425.1"/>
    <property type="molecule type" value="Genomic_DNA"/>
</dbReference>
<sequence>MLYMSPDKSKKHVVDESIHRFINSLTSTILHVKRYSECARLILVFCKLLRRVVGLEDPLYRFCRSSIRDILEAVGIARCKKNVANELLAMNDAFMLVHEDVVVDLSPQSLVTLKELNNISKSFNNSEVFWQKLSQPKLSLCFLIGIYAKSFDDYQWIIEHKEVTNFKVQRHVTTRMLEEARGGNKEESYEMLIDKSELLEMFNLHKALEEASKVDPLHLEYFTFCGRMIVVALMHKVHIRVVIDRLFFLQLAGKKISLEDIRDADPTLYSSCKQILEMDPETVG</sequence>
<dbReference type="AlphaFoldDB" id="A0A9J5Y1W9"/>
<name>A0A9J5Y1W9_SOLCO</name>
<dbReference type="GO" id="GO:0006511">
    <property type="term" value="P:ubiquitin-dependent protein catabolic process"/>
    <property type="evidence" value="ECO:0007669"/>
    <property type="project" value="TreeGrafter"/>
</dbReference>
<evidence type="ECO:0000313" key="9">
    <source>
        <dbReference type="Proteomes" id="UP000824120"/>
    </source>
</evidence>
<dbReference type="PANTHER" id="PTHR11254">
    <property type="entry name" value="HECT DOMAIN UBIQUITIN-PROTEIN LIGASE"/>
    <property type="match status" value="1"/>
</dbReference>
<dbReference type="PROSITE" id="PS50237">
    <property type="entry name" value="HECT"/>
    <property type="match status" value="1"/>
</dbReference>
<dbReference type="InterPro" id="IPR035983">
    <property type="entry name" value="Hect_E3_ubiquitin_ligase"/>
</dbReference>
<keyword evidence="4" id="KW-0808">Transferase</keyword>
<reference evidence="8 9" key="1">
    <citation type="submission" date="2020-09" db="EMBL/GenBank/DDBJ databases">
        <title>De no assembly of potato wild relative species, Solanum commersonii.</title>
        <authorList>
            <person name="Cho K."/>
        </authorList>
    </citation>
    <scope>NUCLEOTIDE SEQUENCE [LARGE SCALE GENOMIC DNA]</scope>
    <source>
        <strain evidence="8">LZ3.2</strain>
        <tissue evidence="8">Leaf</tissue>
    </source>
</reference>
<accession>A0A9J5Y1W9</accession>
<organism evidence="8 9">
    <name type="scientific">Solanum commersonii</name>
    <name type="common">Commerson's wild potato</name>
    <name type="synonym">Commerson's nightshade</name>
    <dbReference type="NCBI Taxonomy" id="4109"/>
    <lineage>
        <taxon>Eukaryota</taxon>
        <taxon>Viridiplantae</taxon>
        <taxon>Streptophyta</taxon>
        <taxon>Embryophyta</taxon>
        <taxon>Tracheophyta</taxon>
        <taxon>Spermatophyta</taxon>
        <taxon>Magnoliopsida</taxon>
        <taxon>eudicotyledons</taxon>
        <taxon>Gunneridae</taxon>
        <taxon>Pentapetalae</taxon>
        <taxon>asterids</taxon>
        <taxon>lamiids</taxon>
        <taxon>Solanales</taxon>
        <taxon>Solanaceae</taxon>
        <taxon>Solanoideae</taxon>
        <taxon>Solaneae</taxon>
        <taxon>Solanum</taxon>
    </lineage>
</organism>
<evidence type="ECO:0000256" key="6">
    <source>
        <dbReference type="PROSITE-ProRule" id="PRU00104"/>
    </source>
</evidence>
<evidence type="ECO:0000256" key="1">
    <source>
        <dbReference type="ARBA" id="ARBA00000885"/>
    </source>
</evidence>
<dbReference type="InterPro" id="IPR050409">
    <property type="entry name" value="E3_ubiq-protein_ligase"/>
</dbReference>
<comment type="pathway">
    <text evidence="2">Protein modification; protein ubiquitination.</text>
</comment>
<comment type="caution">
    <text evidence="8">The sequence shown here is derived from an EMBL/GenBank/DDBJ whole genome shotgun (WGS) entry which is preliminary data.</text>
</comment>
<protein>
    <recommendedName>
        <fullName evidence="3">HECT-type E3 ubiquitin transferase</fullName>
        <ecNumber evidence="3">2.3.2.26</ecNumber>
    </recommendedName>
</protein>
<dbReference type="GO" id="GO:0061630">
    <property type="term" value="F:ubiquitin protein ligase activity"/>
    <property type="evidence" value="ECO:0007669"/>
    <property type="project" value="UniProtKB-EC"/>
</dbReference>
<dbReference type="EC" id="2.3.2.26" evidence="3"/>
<gene>
    <name evidence="8" type="ORF">H5410_035657</name>
</gene>
<dbReference type="GO" id="GO:0000209">
    <property type="term" value="P:protein polyubiquitination"/>
    <property type="evidence" value="ECO:0007669"/>
    <property type="project" value="TreeGrafter"/>
</dbReference>
<comment type="caution">
    <text evidence="6">Lacks conserved residue(s) required for the propagation of feature annotation.</text>
</comment>
<dbReference type="PANTHER" id="PTHR11254:SF430">
    <property type="entry name" value="E3 UBIQUITIN-PROTEIN LIGASE UPL5-LIKE"/>
    <property type="match status" value="1"/>
</dbReference>
<keyword evidence="5 6" id="KW-0833">Ubl conjugation pathway</keyword>
<dbReference type="Gene3D" id="3.30.2160.10">
    <property type="entry name" value="Hect, E3 ligase catalytic domain"/>
    <property type="match status" value="1"/>
</dbReference>
<dbReference type="Pfam" id="PF00632">
    <property type="entry name" value="HECT"/>
    <property type="match status" value="1"/>
</dbReference>